<reference evidence="2" key="1">
    <citation type="submission" date="2016-10" db="EMBL/GenBank/DDBJ databases">
        <authorList>
            <person name="Varghese N."/>
            <person name="Submissions S."/>
        </authorList>
    </citation>
    <scope>NUCLEOTIDE SEQUENCE [LARGE SCALE GENOMIC DNA]</scope>
    <source>
        <strain evidence="2">OR362-8,ATCC BAA-1266,JCM 13504</strain>
    </source>
</reference>
<organism evidence="1 2">
    <name type="scientific">Hymenobacter arizonensis</name>
    <name type="common">Siccationidurans arizonensis</name>
    <dbReference type="NCBI Taxonomy" id="1227077"/>
    <lineage>
        <taxon>Bacteria</taxon>
        <taxon>Pseudomonadati</taxon>
        <taxon>Bacteroidota</taxon>
        <taxon>Cytophagia</taxon>
        <taxon>Cytophagales</taxon>
        <taxon>Hymenobacteraceae</taxon>
        <taxon>Hymenobacter</taxon>
    </lineage>
</organism>
<keyword evidence="2" id="KW-1185">Reference proteome</keyword>
<accession>A0A1I5ZLF8</accession>
<proteinExistence type="predicted"/>
<name>A0A1I5ZLF8_HYMAR</name>
<protein>
    <submittedName>
        <fullName evidence="1">Uncharacterized protein</fullName>
    </submittedName>
</protein>
<evidence type="ECO:0000313" key="1">
    <source>
        <dbReference type="EMBL" id="SFQ57292.1"/>
    </source>
</evidence>
<dbReference type="AlphaFoldDB" id="A0A1I5ZLF8"/>
<evidence type="ECO:0000313" key="2">
    <source>
        <dbReference type="Proteomes" id="UP000199029"/>
    </source>
</evidence>
<dbReference type="Proteomes" id="UP000199029">
    <property type="component" value="Unassembled WGS sequence"/>
</dbReference>
<sequence>MLSLRSIFSPQNNSLWRDKMLRKLSMTGDWVAIPREMLRCALHDVLQQATRKLK</sequence>
<dbReference type="EMBL" id="FOXS01000004">
    <property type="protein sequence ID" value="SFQ57292.1"/>
    <property type="molecule type" value="Genomic_DNA"/>
</dbReference>
<gene>
    <name evidence="1" type="ORF">SAMN04515668_3012</name>
</gene>